<feature type="compositionally biased region" description="Basic and acidic residues" evidence="1">
    <location>
        <begin position="453"/>
        <end position="483"/>
    </location>
</feature>
<name>A0A2H1WET0_SPOFR</name>
<gene>
    <name evidence="3" type="ORF">SFRICE_016408</name>
</gene>
<feature type="transmembrane region" description="Helical" evidence="2">
    <location>
        <begin position="106"/>
        <end position="125"/>
    </location>
</feature>
<feature type="compositionally biased region" description="Basic and acidic residues" evidence="1">
    <location>
        <begin position="528"/>
        <end position="546"/>
    </location>
</feature>
<evidence type="ECO:0000313" key="3">
    <source>
        <dbReference type="EMBL" id="SOQ51595.1"/>
    </source>
</evidence>
<evidence type="ECO:0000256" key="1">
    <source>
        <dbReference type="SAM" id="MobiDB-lite"/>
    </source>
</evidence>
<feature type="region of interest" description="Disordered" evidence="1">
    <location>
        <begin position="424"/>
        <end position="546"/>
    </location>
</feature>
<dbReference type="AlphaFoldDB" id="A0A2H1WET0"/>
<organism evidence="3">
    <name type="scientific">Spodoptera frugiperda</name>
    <name type="common">Fall armyworm</name>
    <dbReference type="NCBI Taxonomy" id="7108"/>
    <lineage>
        <taxon>Eukaryota</taxon>
        <taxon>Metazoa</taxon>
        <taxon>Ecdysozoa</taxon>
        <taxon>Arthropoda</taxon>
        <taxon>Hexapoda</taxon>
        <taxon>Insecta</taxon>
        <taxon>Pterygota</taxon>
        <taxon>Neoptera</taxon>
        <taxon>Endopterygota</taxon>
        <taxon>Lepidoptera</taxon>
        <taxon>Glossata</taxon>
        <taxon>Ditrysia</taxon>
        <taxon>Noctuoidea</taxon>
        <taxon>Noctuidae</taxon>
        <taxon>Amphipyrinae</taxon>
        <taxon>Spodoptera</taxon>
    </lineage>
</organism>
<sequence>MNRIPLYEEYRLIERSENEINGAWKGAHLLLFFLAFVFGSFCTFCFHMLMYLFDEKCVLFPKLLSLTSHKHNVIYEFMPAAKDLGDLPVDFLSTQWVEKSTCSLPTYMPLVSGIFGLVWTTMFLMCSTGSRTLTGLQRPWRVLPPVFVFSLAMGGLCVYSSAITHYGLQELCVKLGEITGSPTCSYTINIATLTYERRIRGVYQATRLTILSAWLHTFCWLFSAVLALVRVLLAVDFQLVRVSVHLHGDIDSILEKHEVQIRTVSPETWFNEKEESPSDTKLPIKLQQMPLKSILRAEEGSAALPVQESELLYLTQHDLDHLPSMMYDLVTPVASPETPEKVPEDKSTFEWLKNLLGDLILSSTSGKSFKFPYSFYSVENESRSKEISRQFAQEEIFEPEVETTPHRRDSLMLRDIQKAKRSKKDLVSFDDDINPRPSTSKEPTAYVSEMDITADKQSKLDNDGASNKTEEQTKEAISKDQNGKKSNLKTIAIQTEKRKDKKRTRVQIPETNFVQIKSDSDQQTSTTTDKKDVDKETQTKEKEKQD</sequence>
<feature type="transmembrane region" description="Helical" evidence="2">
    <location>
        <begin position="29"/>
        <end position="53"/>
    </location>
</feature>
<dbReference type="EMBL" id="ODYU01008200">
    <property type="protein sequence ID" value="SOQ51595.1"/>
    <property type="molecule type" value="Genomic_DNA"/>
</dbReference>
<proteinExistence type="predicted"/>
<reference evidence="3" key="1">
    <citation type="submission" date="2016-07" db="EMBL/GenBank/DDBJ databases">
        <authorList>
            <person name="Bretaudeau A."/>
        </authorList>
    </citation>
    <scope>NUCLEOTIDE SEQUENCE</scope>
    <source>
        <strain evidence="3">Rice</strain>
        <tissue evidence="3">Whole body</tissue>
    </source>
</reference>
<feature type="compositionally biased region" description="Polar residues" evidence="1">
    <location>
        <begin position="484"/>
        <end position="493"/>
    </location>
</feature>
<feature type="transmembrane region" description="Helical" evidence="2">
    <location>
        <begin position="213"/>
        <end position="233"/>
    </location>
</feature>
<feature type="transmembrane region" description="Helical" evidence="2">
    <location>
        <begin position="146"/>
        <end position="168"/>
    </location>
</feature>
<evidence type="ECO:0000256" key="2">
    <source>
        <dbReference type="SAM" id="Phobius"/>
    </source>
</evidence>
<keyword evidence="2" id="KW-1133">Transmembrane helix</keyword>
<protein>
    <submittedName>
        <fullName evidence="3">SFRICE_016408</fullName>
    </submittedName>
</protein>
<keyword evidence="2" id="KW-0472">Membrane</keyword>
<accession>A0A2H1WET0</accession>
<keyword evidence="2" id="KW-0812">Transmembrane</keyword>